<dbReference type="GO" id="GO:0003676">
    <property type="term" value="F:nucleic acid binding"/>
    <property type="evidence" value="ECO:0007669"/>
    <property type="project" value="InterPro"/>
</dbReference>
<comment type="caution">
    <text evidence="1">The sequence shown here is derived from an EMBL/GenBank/DDBJ whole genome shotgun (WGS) entry which is preliminary data.</text>
</comment>
<sequence>NVRLVNINRGHPIPVRNVANEELVLDLIHEEPELSVRCIASRTGISSSVIVINPNLLKNILFTDETVFIKDGIFNQHNLHIWSEENPKAIRIRGFQYKFSINIWCGLVGNTLLGPHELPARLNGQGFLHFIMNNLPVLLENVPLEVQETMWFMLDDAPPHHTNALFPDKPIGRAAGNNAQYRPDIVWPPRSPDFNPCDFFMEFYEGTSLCKINVLMQIINVADIIRETPILLEKTWNSLHRRMEKCIEVNGGHIEHLL</sequence>
<evidence type="ECO:0008006" key="3">
    <source>
        <dbReference type="Google" id="ProtNLM"/>
    </source>
</evidence>
<dbReference type="InterPro" id="IPR036397">
    <property type="entry name" value="RNaseH_sf"/>
</dbReference>
<dbReference type="PANTHER" id="PTHR47326">
    <property type="entry name" value="TRANSPOSABLE ELEMENT TC3 TRANSPOSASE-LIKE PROTEIN"/>
    <property type="match status" value="1"/>
</dbReference>
<evidence type="ECO:0000313" key="2">
    <source>
        <dbReference type="Proteomes" id="UP000475862"/>
    </source>
</evidence>
<proteinExistence type="predicted"/>
<gene>
    <name evidence="1" type="ORF">AGLY_003419</name>
</gene>
<dbReference type="EMBL" id="VYZN01000011">
    <property type="protein sequence ID" value="KAE9542292.1"/>
    <property type="molecule type" value="Genomic_DNA"/>
</dbReference>
<feature type="non-terminal residue" evidence="1">
    <location>
        <position position="1"/>
    </location>
</feature>
<dbReference type="OrthoDB" id="10024802at2759"/>
<organism evidence="1 2">
    <name type="scientific">Aphis glycines</name>
    <name type="common">Soybean aphid</name>
    <dbReference type="NCBI Taxonomy" id="307491"/>
    <lineage>
        <taxon>Eukaryota</taxon>
        <taxon>Metazoa</taxon>
        <taxon>Ecdysozoa</taxon>
        <taxon>Arthropoda</taxon>
        <taxon>Hexapoda</taxon>
        <taxon>Insecta</taxon>
        <taxon>Pterygota</taxon>
        <taxon>Neoptera</taxon>
        <taxon>Paraneoptera</taxon>
        <taxon>Hemiptera</taxon>
        <taxon>Sternorrhyncha</taxon>
        <taxon>Aphidomorpha</taxon>
        <taxon>Aphidoidea</taxon>
        <taxon>Aphididae</taxon>
        <taxon>Aphidini</taxon>
        <taxon>Aphis</taxon>
        <taxon>Aphis</taxon>
    </lineage>
</organism>
<protein>
    <recommendedName>
        <fullName evidence="3">Tc1-like transposase DDE domain-containing protein</fullName>
    </recommendedName>
</protein>
<name>A0A6G0U1X6_APHGL</name>
<evidence type="ECO:0000313" key="1">
    <source>
        <dbReference type="EMBL" id="KAE9542292.1"/>
    </source>
</evidence>
<dbReference type="Gene3D" id="3.30.420.10">
    <property type="entry name" value="Ribonuclease H-like superfamily/Ribonuclease H"/>
    <property type="match status" value="1"/>
</dbReference>
<dbReference type="PANTHER" id="PTHR47326:SF1">
    <property type="entry name" value="HTH PSQ-TYPE DOMAIN-CONTAINING PROTEIN"/>
    <property type="match status" value="1"/>
</dbReference>
<reference evidence="1 2" key="1">
    <citation type="submission" date="2019-08" db="EMBL/GenBank/DDBJ databases">
        <title>The genome of the soybean aphid Biotype 1, its phylome, world population structure and adaptation to the North American continent.</title>
        <authorList>
            <person name="Giordano R."/>
            <person name="Donthu R.K."/>
            <person name="Hernandez A.G."/>
            <person name="Wright C.L."/>
            <person name="Zimin A.V."/>
        </authorList>
    </citation>
    <scope>NUCLEOTIDE SEQUENCE [LARGE SCALE GENOMIC DNA]</scope>
    <source>
        <tissue evidence="1">Whole aphids</tissue>
    </source>
</reference>
<dbReference type="AlphaFoldDB" id="A0A6G0U1X6"/>
<dbReference type="Proteomes" id="UP000475862">
    <property type="component" value="Unassembled WGS sequence"/>
</dbReference>
<accession>A0A6G0U1X6</accession>
<keyword evidence="2" id="KW-1185">Reference proteome</keyword>